<dbReference type="Gene3D" id="3.40.630.30">
    <property type="match status" value="1"/>
</dbReference>
<accession>A0ABY4N280</accession>
<keyword evidence="1" id="KW-0808">Transferase</keyword>
<dbReference type="CDD" id="cd04301">
    <property type="entry name" value="NAT_SF"/>
    <property type="match status" value="1"/>
</dbReference>
<proteinExistence type="predicted"/>
<evidence type="ECO:0000259" key="3">
    <source>
        <dbReference type="PROSITE" id="PS51186"/>
    </source>
</evidence>
<name>A0ABY4N280_9MICO</name>
<evidence type="ECO:0000256" key="1">
    <source>
        <dbReference type="ARBA" id="ARBA00022679"/>
    </source>
</evidence>
<feature type="domain" description="N-acetyltransferase" evidence="3">
    <location>
        <begin position="11"/>
        <end position="167"/>
    </location>
</feature>
<dbReference type="InterPro" id="IPR000182">
    <property type="entry name" value="GNAT_dom"/>
</dbReference>
<keyword evidence="2" id="KW-0012">Acyltransferase</keyword>
<dbReference type="EMBL" id="CP097160">
    <property type="protein sequence ID" value="UQN15746.1"/>
    <property type="molecule type" value="Genomic_DNA"/>
</dbReference>
<evidence type="ECO:0000313" key="4">
    <source>
        <dbReference type="EMBL" id="UQN15746.1"/>
    </source>
</evidence>
<sequence length="188" mass="21384">MTDTQTTTRFEIVNPFDERVTPVLEDLVREYHDRYGDLGGHDSREEVYGGPKDQFTEAARGAFLVLFDANTPLAAGAVRAYDGDISEFKKIWSNPEHRGERLATRLLAQLEEEARRLGYRQVFLTTGPRQPEADRLYQRNGYTAHFDPDAFTVHPYTKALVEGEDASQLPARAVRDLVDFGELIARKH</sequence>
<organism evidence="4">
    <name type="scientific">Gulosibacter sediminis</name>
    <dbReference type="NCBI Taxonomy" id="1729695"/>
    <lineage>
        <taxon>Bacteria</taxon>
        <taxon>Bacillati</taxon>
        <taxon>Actinomycetota</taxon>
        <taxon>Actinomycetes</taxon>
        <taxon>Micrococcales</taxon>
        <taxon>Microbacteriaceae</taxon>
        <taxon>Gulosibacter</taxon>
    </lineage>
</organism>
<reference evidence="4" key="1">
    <citation type="submission" date="2022-05" db="EMBL/GenBank/DDBJ databases">
        <title>Complete genome sequence of toluene-degrading Gulosibacter sediminis strain ACHW.36C.</title>
        <authorList>
            <person name="Wai A.C."/>
            <person name="Lai G.K."/>
            <person name="Griffin S.D."/>
            <person name="Leung F.C."/>
        </authorList>
    </citation>
    <scope>NUCLEOTIDE SEQUENCE [LARGE SCALE GENOMIC DNA]</scope>
    <source>
        <strain evidence="4">ACHW.36C</strain>
    </source>
</reference>
<dbReference type="PROSITE" id="PS51186">
    <property type="entry name" value="GNAT"/>
    <property type="match status" value="1"/>
</dbReference>
<gene>
    <name evidence="4" type="ORF">M3M28_04645</name>
</gene>
<evidence type="ECO:0000256" key="2">
    <source>
        <dbReference type="ARBA" id="ARBA00023315"/>
    </source>
</evidence>
<dbReference type="SUPFAM" id="SSF55729">
    <property type="entry name" value="Acyl-CoA N-acyltransferases (Nat)"/>
    <property type="match status" value="1"/>
</dbReference>
<protein>
    <submittedName>
        <fullName evidence="4">GNAT family N-acetyltransferase</fullName>
    </submittedName>
</protein>
<dbReference type="InterPro" id="IPR050832">
    <property type="entry name" value="Bact_Acetyltransf"/>
</dbReference>
<dbReference type="PANTHER" id="PTHR43877:SF2">
    <property type="entry name" value="AMINOALKYLPHOSPHONATE N-ACETYLTRANSFERASE-RELATED"/>
    <property type="match status" value="1"/>
</dbReference>
<dbReference type="Pfam" id="PF00583">
    <property type="entry name" value="Acetyltransf_1"/>
    <property type="match status" value="1"/>
</dbReference>
<dbReference type="PANTHER" id="PTHR43877">
    <property type="entry name" value="AMINOALKYLPHOSPHONATE N-ACETYLTRANSFERASE-RELATED-RELATED"/>
    <property type="match status" value="1"/>
</dbReference>
<dbReference type="InterPro" id="IPR016181">
    <property type="entry name" value="Acyl_CoA_acyltransferase"/>
</dbReference>